<evidence type="ECO:0000313" key="2">
    <source>
        <dbReference type="EMBL" id="MBO0450630.1"/>
    </source>
</evidence>
<dbReference type="Proteomes" id="UP000664495">
    <property type="component" value="Unassembled WGS sequence"/>
</dbReference>
<reference evidence="2 3" key="1">
    <citation type="submission" date="2021-03" db="EMBL/GenBank/DDBJ databases">
        <title>Enterococcal diversity collection.</title>
        <authorList>
            <person name="Gilmore M.S."/>
            <person name="Schwartzman J."/>
            <person name="Van Tyne D."/>
            <person name="Martin M."/>
            <person name="Earl A.M."/>
            <person name="Manson A.L."/>
            <person name="Straub T."/>
            <person name="Salamzade R."/>
            <person name="Saavedra J."/>
            <person name="Lebreton F."/>
            <person name="Prichula J."/>
            <person name="Schaufler K."/>
            <person name="Gaca A."/>
            <person name="Sgardioli B."/>
            <person name="Wagenaar J."/>
            <person name="Strong T."/>
        </authorList>
    </citation>
    <scope>NUCLEOTIDE SEQUENCE [LARGE SCALE GENOMIC DNA]</scope>
    <source>
        <strain evidence="2 3">MJM16</strain>
    </source>
</reference>
<proteinExistence type="predicted"/>
<name>A0ABS3HCI5_9ENTE</name>
<feature type="transmembrane region" description="Helical" evidence="1">
    <location>
        <begin position="48"/>
        <end position="69"/>
    </location>
</feature>
<evidence type="ECO:0000256" key="1">
    <source>
        <dbReference type="SAM" id="Phobius"/>
    </source>
</evidence>
<evidence type="ECO:0000313" key="3">
    <source>
        <dbReference type="Proteomes" id="UP000664495"/>
    </source>
</evidence>
<keyword evidence="1" id="KW-0812">Transmembrane</keyword>
<protein>
    <recommendedName>
        <fullName evidence="4">Integral membrane protein</fullName>
    </recommendedName>
</protein>
<accession>A0ABS3HCI5</accession>
<comment type="caution">
    <text evidence="2">The sequence shown here is derived from an EMBL/GenBank/DDBJ whole genome shotgun (WGS) entry which is preliminary data.</text>
</comment>
<sequence length="107" mass="13003">MSKLLILLGLLILFLFILLKDSYSKKREVEYKNDERWQQIKLKSSVIVLKFYDMIIVLNCLAFFFTDLFNNHFASITLVKAFLYAFYIMLVRYPVEYFALRYYDQRL</sequence>
<organism evidence="2 3">
    <name type="scientific">Candidatus Enterococcus murrayae</name>
    <dbReference type="NCBI Taxonomy" id="2815321"/>
    <lineage>
        <taxon>Bacteria</taxon>
        <taxon>Bacillati</taxon>
        <taxon>Bacillota</taxon>
        <taxon>Bacilli</taxon>
        <taxon>Lactobacillales</taxon>
        <taxon>Enterococcaceae</taxon>
        <taxon>Enterococcus</taxon>
    </lineage>
</organism>
<keyword evidence="1" id="KW-1133">Transmembrane helix</keyword>
<feature type="transmembrane region" description="Helical" evidence="1">
    <location>
        <begin position="81"/>
        <end position="100"/>
    </location>
</feature>
<dbReference type="EMBL" id="JAFLVR010000001">
    <property type="protein sequence ID" value="MBO0450630.1"/>
    <property type="molecule type" value="Genomic_DNA"/>
</dbReference>
<dbReference type="RefSeq" id="WP_207106448.1">
    <property type="nucleotide sequence ID" value="NZ_JAFLVR010000001.1"/>
</dbReference>
<evidence type="ECO:0008006" key="4">
    <source>
        <dbReference type="Google" id="ProtNLM"/>
    </source>
</evidence>
<gene>
    <name evidence="2" type="ORF">JZO85_00005</name>
</gene>
<keyword evidence="1" id="KW-0472">Membrane</keyword>
<keyword evidence="3" id="KW-1185">Reference proteome</keyword>